<accession>A0ABU6Y8N9</accession>
<reference evidence="2 3" key="1">
    <citation type="journal article" date="2023" name="Plants (Basel)">
        <title>Bridging the Gap: Combining Genomics and Transcriptomics Approaches to Understand Stylosanthes scabra, an Orphan Legume from the Brazilian Caatinga.</title>
        <authorList>
            <person name="Ferreira-Neto J.R.C."/>
            <person name="da Silva M.D."/>
            <person name="Binneck E."/>
            <person name="de Melo N.F."/>
            <person name="da Silva R.H."/>
            <person name="de Melo A.L.T.M."/>
            <person name="Pandolfi V."/>
            <person name="Bustamante F.O."/>
            <person name="Brasileiro-Vidal A.C."/>
            <person name="Benko-Iseppon A.M."/>
        </authorList>
    </citation>
    <scope>NUCLEOTIDE SEQUENCE [LARGE SCALE GENOMIC DNA]</scope>
    <source>
        <tissue evidence="2">Leaves</tissue>
    </source>
</reference>
<comment type="caution">
    <text evidence="2">The sequence shown here is derived from an EMBL/GenBank/DDBJ whole genome shotgun (WGS) entry which is preliminary data.</text>
</comment>
<feature type="region of interest" description="Disordered" evidence="1">
    <location>
        <begin position="108"/>
        <end position="159"/>
    </location>
</feature>
<name>A0ABU6Y8N9_9FABA</name>
<evidence type="ECO:0000313" key="3">
    <source>
        <dbReference type="Proteomes" id="UP001341840"/>
    </source>
</evidence>
<evidence type="ECO:0000256" key="1">
    <source>
        <dbReference type="SAM" id="MobiDB-lite"/>
    </source>
</evidence>
<evidence type="ECO:0000313" key="2">
    <source>
        <dbReference type="EMBL" id="MED6206389.1"/>
    </source>
</evidence>
<dbReference type="Proteomes" id="UP001341840">
    <property type="component" value="Unassembled WGS sequence"/>
</dbReference>
<proteinExistence type="predicted"/>
<organism evidence="2 3">
    <name type="scientific">Stylosanthes scabra</name>
    <dbReference type="NCBI Taxonomy" id="79078"/>
    <lineage>
        <taxon>Eukaryota</taxon>
        <taxon>Viridiplantae</taxon>
        <taxon>Streptophyta</taxon>
        <taxon>Embryophyta</taxon>
        <taxon>Tracheophyta</taxon>
        <taxon>Spermatophyta</taxon>
        <taxon>Magnoliopsida</taxon>
        <taxon>eudicotyledons</taxon>
        <taxon>Gunneridae</taxon>
        <taxon>Pentapetalae</taxon>
        <taxon>rosids</taxon>
        <taxon>fabids</taxon>
        <taxon>Fabales</taxon>
        <taxon>Fabaceae</taxon>
        <taxon>Papilionoideae</taxon>
        <taxon>50 kb inversion clade</taxon>
        <taxon>dalbergioids sensu lato</taxon>
        <taxon>Dalbergieae</taxon>
        <taxon>Pterocarpus clade</taxon>
        <taxon>Stylosanthes</taxon>
    </lineage>
</organism>
<dbReference type="EMBL" id="JASCZI010241754">
    <property type="protein sequence ID" value="MED6206389.1"/>
    <property type="molecule type" value="Genomic_DNA"/>
</dbReference>
<protein>
    <recommendedName>
        <fullName evidence="4">Retrotransposon Copia-like N-terminal domain-containing protein</fullName>
    </recommendedName>
</protein>
<sequence length="159" mass="17614">MAVIIFCECCVGLGRLEASRIENKNYSIVSCGARRSALLTVCNSPTWYPELEDPTIVALLVFTRSSLKNGLVPLADKLDDNNFSTWQKSVLLTLRTLKLIDHLSHDKVPPQYEETNESEVESGSVNNSNDKDAAEATPGNKKTPTAAKKIIQESQRYLD</sequence>
<keyword evidence="3" id="KW-1185">Reference proteome</keyword>
<gene>
    <name evidence="2" type="ORF">PIB30_026334</name>
</gene>
<evidence type="ECO:0008006" key="4">
    <source>
        <dbReference type="Google" id="ProtNLM"/>
    </source>
</evidence>